<keyword evidence="3" id="KW-1185">Reference proteome</keyword>
<reference evidence="2" key="1">
    <citation type="journal article" date="2020" name="Stud. Mycol.">
        <title>101 Dothideomycetes genomes: a test case for predicting lifestyles and emergence of pathogens.</title>
        <authorList>
            <person name="Haridas S."/>
            <person name="Albert R."/>
            <person name="Binder M."/>
            <person name="Bloem J."/>
            <person name="Labutti K."/>
            <person name="Salamov A."/>
            <person name="Andreopoulos B."/>
            <person name="Baker S."/>
            <person name="Barry K."/>
            <person name="Bills G."/>
            <person name="Bluhm B."/>
            <person name="Cannon C."/>
            <person name="Castanera R."/>
            <person name="Culley D."/>
            <person name="Daum C."/>
            <person name="Ezra D."/>
            <person name="Gonzalez J."/>
            <person name="Henrissat B."/>
            <person name="Kuo A."/>
            <person name="Liang C."/>
            <person name="Lipzen A."/>
            <person name="Lutzoni F."/>
            <person name="Magnuson J."/>
            <person name="Mondo S."/>
            <person name="Nolan M."/>
            <person name="Ohm R."/>
            <person name="Pangilinan J."/>
            <person name="Park H.-J."/>
            <person name="Ramirez L."/>
            <person name="Alfaro M."/>
            <person name="Sun H."/>
            <person name="Tritt A."/>
            <person name="Yoshinaga Y."/>
            <person name="Zwiers L.-H."/>
            <person name="Turgeon B."/>
            <person name="Goodwin S."/>
            <person name="Spatafora J."/>
            <person name="Crous P."/>
            <person name="Grigoriev I."/>
        </authorList>
    </citation>
    <scope>NUCLEOTIDE SEQUENCE</scope>
    <source>
        <strain evidence="2">Tuck. ex Michener</strain>
    </source>
</reference>
<sequence length="368" mass="40759">MKSIPHILTAFCLTAFVIAYDCPLPRCESCLPASVREAPGVGFELTISYGTASVEHHNGTIDHIALAPATSEYTALLTKLSLTTHSPSSNFVSRIRRRLNKRLGRPATPAVGILSTLLSTLHASTEAHLSSSLDRVVVTTPQFPGLTREDVQDAIEYSGLRSWLEYPLPYPTMLYALNAAYAGNGRGLCKQWRDPYACWEEAEEGEIPLETVLGVTYTNETLGAAIARVGYAFETTGDWHAVWPDLGWKEKRKIDEKEEDGYWRDVGMRVRSFVQELEAKSRKISALVLMGENAGMQEFQDALKGALAMSRVEDMQVSAAVDPTWAASVGAAMYARVRQEVPWNCREPKRCDEIRMTVKGADKSKIEL</sequence>
<evidence type="ECO:0000313" key="2">
    <source>
        <dbReference type="EMBL" id="KAF2239487.1"/>
    </source>
</evidence>
<dbReference type="Proteomes" id="UP000800092">
    <property type="component" value="Unassembled WGS sequence"/>
</dbReference>
<organism evidence="2 3">
    <name type="scientific">Viridothelium virens</name>
    <name type="common">Speckled blister lichen</name>
    <name type="synonym">Trypethelium virens</name>
    <dbReference type="NCBI Taxonomy" id="1048519"/>
    <lineage>
        <taxon>Eukaryota</taxon>
        <taxon>Fungi</taxon>
        <taxon>Dikarya</taxon>
        <taxon>Ascomycota</taxon>
        <taxon>Pezizomycotina</taxon>
        <taxon>Dothideomycetes</taxon>
        <taxon>Dothideomycetes incertae sedis</taxon>
        <taxon>Trypetheliales</taxon>
        <taxon>Trypetheliaceae</taxon>
        <taxon>Viridothelium</taxon>
    </lineage>
</organism>
<proteinExistence type="predicted"/>
<name>A0A6A6HN69_VIRVR</name>
<protein>
    <submittedName>
        <fullName evidence="2">Uncharacterized protein</fullName>
    </submittedName>
</protein>
<dbReference type="OrthoDB" id="3643156at2759"/>
<evidence type="ECO:0000256" key="1">
    <source>
        <dbReference type="SAM" id="SignalP"/>
    </source>
</evidence>
<feature type="chain" id="PRO_5025476647" evidence="1">
    <location>
        <begin position="20"/>
        <end position="368"/>
    </location>
</feature>
<keyword evidence="1" id="KW-0732">Signal</keyword>
<dbReference type="EMBL" id="ML991772">
    <property type="protein sequence ID" value="KAF2239487.1"/>
    <property type="molecule type" value="Genomic_DNA"/>
</dbReference>
<evidence type="ECO:0000313" key="3">
    <source>
        <dbReference type="Proteomes" id="UP000800092"/>
    </source>
</evidence>
<gene>
    <name evidence="2" type="ORF">EV356DRAFT_499631</name>
</gene>
<feature type="signal peptide" evidence="1">
    <location>
        <begin position="1"/>
        <end position="19"/>
    </location>
</feature>
<accession>A0A6A6HN69</accession>
<dbReference type="AlphaFoldDB" id="A0A6A6HN69"/>